<protein>
    <submittedName>
        <fullName evidence="1">Uncharacterized protein</fullName>
    </submittedName>
</protein>
<dbReference type="KEGG" id="dalk:DSCA_58490"/>
<dbReference type="OrthoDB" id="9926306at2"/>
<dbReference type="RefSeq" id="WP_155319691.1">
    <property type="nucleotide sequence ID" value="NZ_AP021874.1"/>
</dbReference>
<gene>
    <name evidence="1" type="ORF">DSCA_58490</name>
</gene>
<dbReference type="Proteomes" id="UP000427906">
    <property type="component" value="Chromosome"/>
</dbReference>
<name>A0A5K7YV67_9BACT</name>
<sequence>MSDIPSNGDIVEGVVTARPCDCCGHHEVGIVTAAGDYLPLRPGMQVRILRQAEAEDDEPVG</sequence>
<reference evidence="1 2" key="1">
    <citation type="submission" date="2019-11" db="EMBL/GenBank/DDBJ databases">
        <title>Comparative genomics of hydrocarbon-degrading Desulfosarcina strains.</title>
        <authorList>
            <person name="Watanabe M."/>
            <person name="Kojima H."/>
            <person name="Fukui M."/>
        </authorList>
    </citation>
    <scope>NUCLEOTIDE SEQUENCE [LARGE SCALE GENOMIC DNA]</scope>
    <source>
        <strain evidence="1 2">PL12</strain>
    </source>
</reference>
<accession>A0A5K7YV67</accession>
<evidence type="ECO:0000313" key="1">
    <source>
        <dbReference type="EMBL" id="BBO71919.1"/>
    </source>
</evidence>
<organism evidence="1 2">
    <name type="scientific">Desulfosarcina alkanivorans</name>
    <dbReference type="NCBI Taxonomy" id="571177"/>
    <lineage>
        <taxon>Bacteria</taxon>
        <taxon>Pseudomonadati</taxon>
        <taxon>Thermodesulfobacteriota</taxon>
        <taxon>Desulfobacteria</taxon>
        <taxon>Desulfobacterales</taxon>
        <taxon>Desulfosarcinaceae</taxon>
        <taxon>Desulfosarcina</taxon>
    </lineage>
</organism>
<proteinExistence type="predicted"/>
<dbReference type="AlphaFoldDB" id="A0A5K7YV67"/>
<keyword evidence="2" id="KW-1185">Reference proteome</keyword>
<evidence type="ECO:0000313" key="2">
    <source>
        <dbReference type="Proteomes" id="UP000427906"/>
    </source>
</evidence>
<dbReference type="EMBL" id="AP021874">
    <property type="protein sequence ID" value="BBO71919.1"/>
    <property type="molecule type" value="Genomic_DNA"/>
</dbReference>